<dbReference type="InterPro" id="IPR013103">
    <property type="entry name" value="RVT_2"/>
</dbReference>
<name>A0A5B6VB50_9ROSI</name>
<organism evidence="2 3">
    <name type="scientific">Gossypium australe</name>
    <dbReference type="NCBI Taxonomy" id="47621"/>
    <lineage>
        <taxon>Eukaryota</taxon>
        <taxon>Viridiplantae</taxon>
        <taxon>Streptophyta</taxon>
        <taxon>Embryophyta</taxon>
        <taxon>Tracheophyta</taxon>
        <taxon>Spermatophyta</taxon>
        <taxon>Magnoliopsida</taxon>
        <taxon>eudicotyledons</taxon>
        <taxon>Gunneridae</taxon>
        <taxon>Pentapetalae</taxon>
        <taxon>rosids</taxon>
        <taxon>malvids</taxon>
        <taxon>Malvales</taxon>
        <taxon>Malvaceae</taxon>
        <taxon>Malvoideae</taxon>
        <taxon>Gossypium</taxon>
    </lineage>
</organism>
<dbReference type="Proteomes" id="UP000325315">
    <property type="component" value="Unassembled WGS sequence"/>
</dbReference>
<protein>
    <submittedName>
        <fullName evidence="2">Reverse transcriptase, RNA-dependent DNA polymerase</fullName>
    </submittedName>
</protein>
<reference evidence="2" key="1">
    <citation type="submission" date="2019-08" db="EMBL/GenBank/DDBJ databases">
        <authorList>
            <person name="Liu F."/>
        </authorList>
    </citation>
    <scope>NUCLEOTIDE SEQUENCE [LARGE SCALE GENOMIC DNA]</scope>
    <source>
        <strain evidence="2">PA1801</strain>
        <tissue evidence="2">Leaf</tissue>
    </source>
</reference>
<proteinExistence type="predicted"/>
<dbReference type="GO" id="GO:0003964">
    <property type="term" value="F:RNA-directed DNA polymerase activity"/>
    <property type="evidence" value="ECO:0007669"/>
    <property type="project" value="UniProtKB-KW"/>
</dbReference>
<gene>
    <name evidence="2" type="ORF">EPI10_001489</name>
</gene>
<keyword evidence="2" id="KW-0548">Nucleotidyltransferase</keyword>
<comment type="caution">
    <text evidence="2">The sequence shown here is derived from an EMBL/GenBank/DDBJ whole genome shotgun (WGS) entry which is preliminary data.</text>
</comment>
<feature type="domain" description="Reverse transcriptase Ty1/copia-type" evidence="1">
    <location>
        <begin position="60"/>
        <end position="117"/>
    </location>
</feature>
<keyword evidence="2" id="KW-0695">RNA-directed DNA polymerase</keyword>
<dbReference type="OrthoDB" id="997331at2759"/>
<dbReference type="AlphaFoldDB" id="A0A5B6VB50"/>
<evidence type="ECO:0000313" key="2">
    <source>
        <dbReference type="EMBL" id="KAA3466395.1"/>
    </source>
</evidence>
<keyword evidence="2" id="KW-0808">Transferase</keyword>
<dbReference type="Pfam" id="PF07727">
    <property type="entry name" value="RVT_2"/>
    <property type="match status" value="1"/>
</dbReference>
<evidence type="ECO:0000313" key="3">
    <source>
        <dbReference type="Proteomes" id="UP000325315"/>
    </source>
</evidence>
<dbReference type="EMBL" id="SMMG02000007">
    <property type="protein sequence ID" value="KAA3466395.1"/>
    <property type="molecule type" value="Genomic_DNA"/>
</dbReference>
<sequence>MVLLDAHPLKNNIHKLNPKYFLISSNFPCDVEPVSVNQDLTNPRCHSTMSTEFDSLLCNVGCKWVFRIKRNPDRSNSKYKARLVAKSFHQRLSIDYYDTFSPVVKPTIVCLVLSLALTRY</sequence>
<keyword evidence="3" id="KW-1185">Reference proteome</keyword>
<accession>A0A5B6VB50</accession>
<evidence type="ECO:0000259" key="1">
    <source>
        <dbReference type="Pfam" id="PF07727"/>
    </source>
</evidence>